<dbReference type="AlphaFoldDB" id="A0A940YZI4"/>
<reference evidence="1" key="1">
    <citation type="submission" date="2021-04" db="EMBL/GenBank/DDBJ databases">
        <title>The genome sequence of Ideonella sp. 4Y11.</title>
        <authorList>
            <person name="Liu Y."/>
        </authorList>
    </citation>
    <scope>NUCLEOTIDE SEQUENCE</scope>
    <source>
        <strain evidence="1">4Y11</strain>
    </source>
</reference>
<keyword evidence="2" id="KW-1185">Reference proteome</keyword>
<dbReference type="Proteomes" id="UP000678374">
    <property type="component" value="Unassembled WGS sequence"/>
</dbReference>
<organism evidence="1 2">
    <name type="scientific">Ideonella aquatica</name>
    <dbReference type="NCBI Taxonomy" id="2824119"/>
    <lineage>
        <taxon>Bacteria</taxon>
        <taxon>Pseudomonadati</taxon>
        <taxon>Pseudomonadota</taxon>
        <taxon>Betaproteobacteria</taxon>
        <taxon>Burkholderiales</taxon>
        <taxon>Sphaerotilaceae</taxon>
        <taxon>Ideonella</taxon>
    </lineage>
</organism>
<comment type="caution">
    <text evidence="1">The sequence shown here is derived from an EMBL/GenBank/DDBJ whole genome shotgun (WGS) entry which is preliminary data.</text>
</comment>
<gene>
    <name evidence="1" type="ORF">KAK06_23915</name>
</gene>
<accession>A0A940YZI4</accession>
<evidence type="ECO:0000313" key="1">
    <source>
        <dbReference type="EMBL" id="MBQ0962005.1"/>
    </source>
</evidence>
<sequence length="313" mass="34960">MQINRKTRNISKYLKHLQPSELYVLGLAVHPGVEGRLAALGFDSPLVPGQRLLAPARRGPASRRNAEGYDIIHRDQPMETSYRQVVWRWTQFAGRQTEEMEKLVDVPYQRYPRTHVPPYSFELEVKVRGDGQVYVVAGPFSNDEASVVVATNTANMMREALGGFEVLDKDPTNWVSAPVRRLYWQLLPPGKNPWQSAVPALEQMVERAPAGNQGVLRARMSAVGEKKPDFVAIGVGGFEGYCVFGFVEQGLCVLECPQVNNATYVLPMESWETVSQMSKAEILDARAHKARIVHTRAWFDALDAVLDAGRKAA</sequence>
<dbReference type="RefSeq" id="WP_210804685.1">
    <property type="nucleotide sequence ID" value="NZ_JAGQDE010000052.1"/>
</dbReference>
<proteinExistence type="predicted"/>
<dbReference type="EMBL" id="JAGQDE010000052">
    <property type="protein sequence ID" value="MBQ0962005.1"/>
    <property type="molecule type" value="Genomic_DNA"/>
</dbReference>
<evidence type="ECO:0000313" key="2">
    <source>
        <dbReference type="Proteomes" id="UP000678374"/>
    </source>
</evidence>
<name>A0A940YZI4_9BURK</name>
<protein>
    <submittedName>
        <fullName evidence="1">Uncharacterized protein</fullName>
    </submittedName>
</protein>